<dbReference type="EMBL" id="JAUPFM010000001">
    <property type="protein sequence ID" value="KAK2863548.1"/>
    <property type="molecule type" value="Genomic_DNA"/>
</dbReference>
<sequence>MSEFKSDVKNALRDDLAKFKDEVLLELQNPNANITEAQTRIAELESACMEVKDMLVTVAKQSMEMQNNHLENRPFVPWTPADLLTYQ</sequence>
<accession>A0AA88NUC5</accession>
<dbReference type="AlphaFoldDB" id="A0AA88NUC5"/>
<proteinExistence type="predicted"/>
<evidence type="ECO:0000313" key="1">
    <source>
        <dbReference type="EMBL" id="KAK2863548.1"/>
    </source>
</evidence>
<organism evidence="1 2">
    <name type="scientific">Channa striata</name>
    <name type="common">Snakehead murrel</name>
    <name type="synonym">Ophicephalus striatus</name>
    <dbReference type="NCBI Taxonomy" id="64152"/>
    <lineage>
        <taxon>Eukaryota</taxon>
        <taxon>Metazoa</taxon>
        <taxon>Chordata</taxon>
        <taxon>Craniata</taxon>
        <taxon>Vertebrata</taxon>
        <taxon>Euteleostomi</taxon>
        <taxon>Actinopterygii</taxon>
        <taxon>Neopterygii</taxon>
        <taxon>Teleostei</taxon>
        <taxon>Neoteleostei</taxon>
        <taxon>Acanthomorphata</taxon>
        <taxon>Anabantaria</taxon>
        <taxon>Anabantiformes</taxon>
        <taxon>Channoidei</taxon>
        <taxon>Channidae</taxon>
        <taxon>Channa</taxon>
    </lineage>
</organism>
<gene>
    <name evidence="1" type="ORF">Q5P01_003081</name>
</gene>
<comment type="caution">
    <text evidence="1">The sequence shown here is derived from an EMBL/GenBank/DDBJ whole genome shotgun (WGS) entry which is preliminary data.</text>
</comment>
<evidence type="ECO:0000313" key="2">
    <source>
        <dbReference type="Proteomes" id="UP001187415"/>
    </source>
</evidence>
<keyword evidence="2" id="KW-1185">Reference proteome</keyword>
<name>A0AA88NUC5_CHASR</name>
<dbReference type="Proteomes" id="UP001187415">
    <property type="component" value="Unassembled WGS sequence"/>
</dbReference>
<reference evidence="1" key="1">
    <citation type="submission" date="2023-07" db="EMBL/GenBank/DDBJ databases">
        <title>Chromosome-level Genome Assembly of Striped Snakehead (Channa striata).</title>
        <authorList>
            <person name="Liu H."/>
        </authorList>
    </citation>
    <scope>NUCLEOTIDE SEQUENCE</scope>
    <source>
        <strain evidence="1">Gz</strain>
        <tissue evidence="1">Muscle</tissue>
    </source>
</reference>
<protein>
    <submittedName>
        <fullName evidence="1">Uncharacterized protein</fullName>
    </submittedName>
</protein>